<evidence type="ECO:0000256" key="2">
    <source>
        <dbReference type="SAM" id="SignalP"/>
    </source>
</evidence>
<dbReference type="Proteomes" id="UP000772434">
    <property type="component" value="Unassembled WGS sequence"/>
</dbReference>
<feature type="chain" id="PRO_5040239879" evidence="2">
    <location>
        <begin position="18"/>
        <end position="179"/>
    </location>
</feature>
<keyword evidence="4" id="KW-1185">Reference proteome</keyword>
<dbReference type="OrthoDB" id="3017543at2759"/>
<evidence type="ECO:0000313" key="4">
    <source>
        <dbReference type="Proteomes" id="UP000772434"/>
    </source>
</evidence>
<keyword evidence="2" id="KW-0732">Signal</keyword>
<dbReference type="AlphaFoldDB" id="A0A9P5PZH0"/>
<feature type="compositionally biased region" description="Polar residues" evidence="1">
    <location>
        <begin position="148"/>
        <end position="160"/>
    </location>
</feature>
<feature type="region of interest" description="Disordered" evidence="1">
    <location>
        <begin position="98"/>
        <end position="179"/>
    </location>
</feature>
<evidence type="ECO:0000256" key="1">
    <source>
        <dbReference type="SAM" id="MobiDB-lite"/>
    </source>
</evidence>
<evidence type="ECO:0000313" key="3">
    <source>
        <dbReference type="EMBL" id="KAF9075321.1"/>
    </source>
</evidence>
<dbReference type="EMBL" id="JADNRY010000010">
    <property type="protein sequence ID" value="KAF9075321.1"/>
    <property type="molecule type" value="Genomic_DNA"/>
</dbReference>
<name>A0A9P5PZH0_9AGAR</name>
<proteinExistence type="predicted"/>
<sequence>MRSLNLVVLSLGTFAAGFRFTGVPSSATAGQSTSATLIRDNSDPTAFSLLLRLNSHFTPTEAGSFIIEVISDLEPISATEKPANIYASSSSITVAVDDKVSVPPPPTPITSSENVSSPQNTNTATTSFSATAATTTNNSFPIEDPSIGNPSGTLTSATRDSSVVTTSPSISTSGVSVDG</sequence>
<protein>
    <submittedName>
        <fullName evidence="3">Uncharacterized protein</fullName>
    </submittedName>
</protein>
<feature type="compositionally biased region" description="Low complexity" evidence="1">
    <location>
        <begin position="161"/>
        <end position="179"/>
    </location>
</feature>
<feature type="signal peptide" evidence="2">
    <location>
        <begin position="1"/>
        <end position="17"/>
    </location>
</feature>
<accession>A0A9P5PZH0</accession>
<gene>
    <name evidence="3" type="ORF">BDP27DRAFT_43391</name>
</gene>
<comment type="caution">
    <text evidence="3">The sequence shown here is derived from an EMBL/GenBank/DDBJ whole genome shotgun (WGS) entry which is preliminary data.</text>
</comment>
<reference evidence="3" key="1">
    <citation type="submission" date="2020-11" db="EMBL/GenBank/DDBJ databases">
        <authorList>
            <consortium name="DOE Joint Genome Institute"/>
            <person name="Ahrendt S."/>
            <person name="Riley R."/>
            <person name="Andreopoulos W."/>
            <person name="Labutti K."/>
            <person name="Pangilinan J."/>
            <person name="Ruiz-Duenas F.J."/>
            <person name="Barrasa J.M."/>
            <person name="Sanchez-Garcia M."/>
            <person name="Camarero S."/>
            <person name="Miyauchi S."/>
            <person name="Serrano A."/>
            <person name="Linde D."/>
            <person name="Babiker R."/>
            <person name="Drula E."/>
            <person name="Ayuso-Fernandez I."/>
            <person name="Pacheco R."/>
            <person name="Padilla G."/>
            <person name="Ferreira P."/>
            <person name="Barriuso J."/>
            <person name="Kellner H."/>
            <person name="Castanera R."/>
            <person name="Alfaro M."/>
            <person name="Ramirez L."/>
            <person name="Pisabarro A.G."/>
            <person name="Kuo A."/>
            <person name="Tritt A."/>
            <person name="Lipzen A."/>
            <person name="He G."/>
            <person name="Yan M."/>
            <person name="Ng V."/>
            <person name="Cullen D."/>
            <person name="Martin F."/>
            <person name="Rosso M.-N."/>
            <person name="Henrissat B."/>
            <person name="Hibbett D."/>
            <person name="Martinez A.T."/>
            <person name="Grigoriev I.V."/>
        </authorList>
    </citation>
    <scope>NUCLEOTIDE SEQUENCE</scope>
    <source>
        <strain evidence="3">AH 40177</strain>
    </source>
</reference>
<organism evidence="3 4">
    <name type="scientific">Rhodocollybia butyracea</name>
    <dbReference type="NCBI Taxonomy" id="206335"/>
    <lineage>
        <taxon>Eukaryota</taxon>
        <taxon>Fungi</taxon>
        <taxon>Dikarya</taxon>
        <taxon>Basidiomycota</taxon>
        <taxon>Agaricomycotina</taxon>
        <taxon>Agaricomycetes</taxon>
        <taxon>Agaricomycetidae</taxon>
        <taxon>Agaricales</taxon>
        <taxon>Marasmiineae</taxon>
        <taxon>Omphalotaceae</taxon>
        <taxon>Rhodocollybia</taxon>
    </lineage>
</organism>
<feature type="compositionally biased region" description="Low complexity" evidence="1">
    <location>
        <begin position="120"/>
        <end position="140"/>
    </location>
</feature>